<dbReference type="InterPro" id="IPR027417">
    <property type="entry name" value="P-loop_NTPase"/>
</dbReference>
<dbReference type="PANTHER" id="PTHR34301">
    <property type="entry name" value="DNA-BINDING PROTEIN-RELATED"/>
    <property type="match status" value="1"/>
</dbReference>
<sequence length="560" mass="64517">MREFNTCGPCDPSLHYTVIREALIVEGQAKVAKGRFFTLFAPRQAGKTTFYQQLLRKLTDSYTPIWISLENLATVNKAAFYHDVEIQLKEELLNYDYQSEESITDPLSLATFFKTIDHPIKPIVLFIDEFEGIPKGVLSEVMHTFRRIYHQKNHYHLHSLVLIGVSTVAELVLSAASPFNIAEEMELPYFTVAEVSSLLQQYLAESQQSFTDQAIQAIYDNTKGQPGLVCALCSYLVEKLVTNRSQPVTIEHYYQAQHHFLTERFDKNIINIVQKAREKRAFMLKLLFNEEPLSFSIHEPDLAWLYANGVIDNDNGNTDIMVPLYKKVLITAFRPLINGESQYYLNSPSDTVNKYLTQDNHLNINELLNEYRAYIRRRCFRAFDTEHLKEAAWHYSLDGFINFFIQCLGGETFVEVPSGRGRTDILILHNNKRYVIETKRFVNHYYFQQGKGQLVEYLNSEALNEGYYVVFSNQHPETDQLYSEEIIQGKQLYTHIIPTKFETPSRVAVPDELKLSQAEQIASKMLQQGFSTEQIAQLTSLSEPIIEGLKALQDGGFHNH</sequence>
<organism evidence="1 2">
    <name type="scientific">Candidatus Thiomargarita nelsonii</name>
    <dbReference type="NCBI Taxonomy" id="1003181"/>
    <lineage>
        <taxon>Bacteria</taxon>
        <taxon>Pseudomonadati</taxon>
        <taxon>Pseudomonadota</taxon>
        <taxon>Gammaproteobacteria</taxon>
        <taxon>Thiotrichales</taxon>
        <taxon>Thiotrichaceae</taxon>
        <taxon>Thiomargarita</taxon>
    </lineage>
</organism>
<reference evidence="1 2" key="1">
    <citation type="journal article" date="2016" name="Front. Microbiol.">
        <title>Single-Cell (Meta-)Genomics of a Dimorphic Candidatus Thiomargarita nelsonii Reveals Genomic Plasticity.</title>
        <authorList>
            <person name="Flood B.E."/>
            <person name="Fliss P."/>
            <person name="Jones D.S."/>
            <person name="Dick G.J."/>
            <person name="Jain S."/>
            <person name="Kaster A.K."/>
            <person name="Winkel M."/>
            <person name="Mussmann M."/>
            <person name="Bailey J."/>
        </authorList>
    </citation>
    <scope>NUCLEOTIDE SEQUENCE [LARGE SCALE GENOMIC DNA]</scope>
    <source>
        <strain evidence="1">Hydrate Ridge</strain>
    </source>
</reference>
<comment type="caution">
    <text evidence="1">The sequence shown here is derived from an EMBL/GenBank/DDBJ whole genome shotgun (WGS) entry which is preliminary data.</text>
</comment>
<proteinExistence type="predicted"/>
<dbReference type="SUPFAM" id="SSF52540">
    <property type="entry name" value="P-loop containing nucleoside triphosphate hydrolases"/>
    <property type="match status" value="1"/>
</dbReference>
<dbReference type="Proteomes" id="UP000030428">
    <property type="component" value="Unassembled WGS sequence"/>
</dbReference>
<evidence type="ECO:0008006" key="3">
    <source>
        <dbReference type="Google" id="ProtNLM"/>
    </source>
</evidence>
<dbReference type="AlphaFoldDB" id="A0A0A6P784"/>
<accession>A0A0A6P784</accession>
<name>A0A0A6P784_9GAMM</name>
<dbReference type="EMBL" id="JSZA02000062">
    <property type="protein sequence ID" value="KHD06262.1"/>
    <property type="molecule type" value="Genomic_DNA"/>
</dbReference>
<evidence type="ECO:0000313" key="2">
    <source>
        <dbReference type="Proteomes" id="UP000030428"/>
    </source>
</evidence>
<evidence type="ECO:0000313" key="1">
    <source>
        <dbReference type="EMBL" id="KHD06262.1"/>
    </source>
</evidence>
<dbReference type="PANTHER" id="PTHR34301:SF8">
    <property type="entry name" value="ATPASE DOMAIN-CONTAINING PROTEIN"/>
    <property type="match status" value="1"/>
</dbReference>
<dbReference type="Gene3D" id="3.40.50.300">
    <property type="entry name" value="P-loop containing nucleotide triphosphate hydrolases"/>
    <property type="match status" value="1"/>
</dbReference>
<keyword evidence="2" id="KW-1185">Reference proteome</keyword>
<gene>
    <name evidence="1" type="ORF">PN36_16620</name>
</gene>
<dbReference type="Pfam" id="PF14516">
    <property type="entry name" value="AAA_35"/>
    <property type="match status" value="1"/>
</dbReference>
<protein>
    <recommendedName>
        <fullName evidence="3">AAA+ ATPase domain-containing protein</fullName>
    </recommendedName>
</protein>